<dbReference type="RefSeq" id="WP_307405876.1">
    <property type="nucleotide sequence ID" value="NZ_JAUSUR010000001.1"/>
</dbReference>
<dbReference type="PANTHER" id="PTHR47514">
    <property type="entry name" value="TRANSKETOLASE N-TERMINAL SECTION-RELATED"/>
    <property type="match status" value="1"/>
</dbReference>
<evidence type="ECO:0000313" key="5">
    <source>
        <dbReference type="EMBL" id="MDQ0360187.1"/>
    </source>
</evidence>
<sequence length="275" mass="30269">MKNIELLETNAKEIRRAVLDTCYASSAGHVGGSLSSTDILNVLYNHVMNVDPSNPDNDTRDRFVLSKGHIAESLFCTLSIRGYFPKEDLKSFSQFKSKYIGHPNNKISGIEMNTGALGHGLSVAVGMAIAAKQDEKPYYTYVLMGDGELAEGSIWEAAMAASHYKLDNLVAIIDRNGLQISGATEDVMSLEQLHDKWSAFGFHVISVNGHNYKDLIQVFDEAKAITGKPIVIIADTIKGKGVSFMENNAKWHHGVMDEEQYKQAIKEVEGADNNE</sequence>
<gene>
    <name evidence="5" type="ORF">J2S15_000918</name>
</gene>
<organism evidence="5 6">
    <name type="scientific">Breznakia pachnodae</name>
    <dbReference type="NCBI Taxonomy" id="265178"/>
    <lineage>
        <taxon>Bacteria</taxon>
        <taxon>Bacillati</taxon>
        <taxon>Bacillota</taxon>
        <taxon>Erysipelotrichia</taxon>
        <taxon>Erysipelotrichales</taxon>
        <taxon>Erysipelotrichaceae</taxon>
        <taxon>Breznakia</taxon>
    </lineage>
</organism>
<dbReference type="SUPFAM" id="SSF52518">
    <property type="entry name" value="Thiamin diphosphate-binding fold (THDP-binding)"/>
    <property type="match status" value="1"/>
</dbReference>
<dbReference type="Proteomes" id="UP001230220">
    <property type="component" value="Unassembled WGS sequence"/>
</dbReference>
<dbReference type="EMBL" id="JAUSUR010000001">
    <property type="protein sequence ID" value="MDQ0360187.1"/>
    <property type="molecule type" value="Genomic_DNA"/>
</dbReference>
<dbReference type="GO" id="GO:0004802">
    <property type="term" value="F:transketolase activity"/>
    <property type="evidence" value="ECO:0007669"/>
    <property type="project" value="UniProtKB-EC"/>
</dbReference>
<dbReference type="CDD" id="cd02012">
    <property type="entry name" value="TPP_TK"/>
    <property type="match status" value="1"/>
</dbReference>
<comment type="caution">
    <text evidence="5">The sequence shown here is derived from an EMBL/GenBank/DDBJ whole genome shotgun (WGS) entry which is preliminary data.</text>
</comment>
<keyword evidence="6" id="KW-1185">Reference proteome</keyword>
<evidence type="ECO:0000256" key="2">
    <source>
        <dbReference type="ARBA" id="ARBA00007131"/>
    </source>
</evidence>
<name>A0ABU0DZX6_9FIRM</name>
<dbReference type="InterPro" id="IPR029061">
    <property type="entry name" value="THDP-binding"/>
</dbReference>
<evidence type="ECO:0000256" key="1">
    <source>
        <dbReference type="ARBA" id="ARBA00001964"/>
    </source>
</evidence>
<dbReference type="PANTHER" id="PTHR47514:SF1">
    <property type="entry name" value="TRANSKETOLASE N-TERMINAL SECTION-RELATED"/>
    <property type="match status" value="1"/>
</dbReference>
<proteinExistence type="inferred from homology"/>
<protein>
    <submittedName>
        <fullName evidence="5">Transketolase</fullName>
        <ecNumber evidence="5">2.2.1.1</ecNumber>
    </submittedName>
</protein>
<evidence type="ECO:0000256" key="3">
    <source>
        <dbReference type="ARBA" id="ARBA00023052"/>
    </source>
</evidence>
<dbReference type="Gene3D" id="3.40.50.970">
    <property type="match status" value="1"/>
</dbReference>
<reference evidence="5 6" key="1">
    <citation type="submission" date="2023-07" db="EMBL/GenBank/DDBJ databases">
        <title>Genomic Encyclopedia of Type Strains, Phase IV (KMG-IV): sequencing the most valuable type-strain genomes for metagenomic binning, comparative biology and taxonomic classification.</title>
        <authorList>
            <person name="Goeker M."/>
        </authorList>
    </citation>
    <scope>NUCLEOTIDE SEQUENCE [LARGE SCALE GENOMIC DNA]</scope>
    <source>
        <strain evidence="5 6">DSM 16784</strain>
    </source>
</reference>
<dbReference type="InterPro" id="IPR005474">
    <property type="entry name" value="Transketolase_N"/>
</dbReference>
<comment type="similarity">
    <text evidence="2">Belongs to the transketolase family.</text>
</comment>
<dbReference type="Pfam" id="PF00456">
    <property type="entry name" value="Transketolase_N"/>
    <property type="match status" value="1"/>
</dbReference>
<keyword evidence="5" id="KW-0808">Transferase</keyword>
<comment type="cofactor">
    <cofactor evidence="1">
        <name>thiamine diphosphate</name>
        <dbReference type="ChEBI" id="CHEBI:58937"/>
    </cofactor>
</comment>
<accession>A0ABU0DZX6</accession>
<feature type="domain" description="Transketolase N-terminal" evidence="4">
    <location>
        <begin position="11"/>
        <end position="268"/>
    </location>
</feature>
<evidence type="ECO:0000313" key="6">
    <source>
        <dbReference type="Proteomes" id="UP001230220"/>
    </source>
</evidence>
<evidence type="ECO:0000259" key="4">
    <source>
        <dbReference type="Pfam" id="PF00456"/>
    </source>
</evidence>
<dbReference type="EC" id="2.2.1.1" evidence="5"/>
<keyword evidence="3" id="KW-0786">Thiamine pyrophosphate</keyword>